<organism evidence="7 8">
    <name type="scientific">Nakamurella flava</name>
    <dbReference type="NCBI Taxonomy" id="2576308"/>
    <lineage>
        <taxon>Bacteria</taxon>
        <taxon>Bacillati</taxon>
        <taxon>Actinomycetota</taxon>
        <taxon>Actinomycetes</taxon>
        <taxon>Nakamurellales</taxon>
        <taxon>Nakamurellaceae</taxon>
        <taxon>Nakamurella</taxon>
    </lineage>
</organism>
<evidence type="ECO:0000259" key="6">
    <source>
        <dbReference type="PROSITE" id="PS50949"/>
    </source>
</evidence>
<protein>
    <submittedName>
        <fullName evidence="7">PLP-dependent aminotransferase family protein</fullName>
    </submittedName>
</protein>
<dbReference type="PANTHER" id="PTHR46577:SF1">
    <property type="entry name" value="HTH-TYPE TRANSCRIPTIONAL REGULATORY PROTEIN GABR"/>
    <property type="match status" value="1"/>
</dbReference>
<evidence type="ECO:0000256" key="3">
    <source>
        <dbReference type="ARBA" id="ARBA00023015"/>
    </source>
</evidence>
<dbReference type="Gene3D" id="3.40.640.10">
    <property type="entry name" value="Type I PLP-dependent aspartate aminotransferase-like (Major domain)"/>
    <property type="match status" value="1"/>
</dbReference>
<keyword evidence="7" id="KW-0808">Transferase</keyword>
<sequence>MGTGSVAPDMVATSPDTGLVFQGHLRESGLMQDLDLIARPSSRLSAVALARRLGPADADRGPTYRDLADRIRAALLDGRLAVGTGLPSERELAGGLALSRTTVGAAYALLRDQGWLDSRRGSGSRLRLPDGAAPPGLAGVGAAGAAIFGYPAVGSDDIIDLTVASLPPPADALRAAVVAATEDLMTHAATDGYHPYGLPELREVIADRFTAAGVPTTVEQVLVTSGAQHAFTLGLGEFSAAGDRVLLECPTYPIALDAVRHHRRVPVPVGLAASCDVAPDGSTPTAEQTWDLGVIGPALRHSTPRLAYLIPDFHNPTGAVMPWSTREALVAAARSAGTLLMVDESFRDISFPGSGPLPPPVAAADTRRGGEIVLTLGSVSKPLWGGLRTGWVRGTPAQIRRLAAARALGDMAGPVLDQLVATRLLQEPQGALDVQRARVAAGAQAVQSALARYLPTWRWTTPAGGTSLWVRLPEASATELAAVAPAAGVRVVAGPRFGPDGTMGEHLRLPFTASPDVLTEAVRRLSGVAEQAAERARSSIPGWLA</sequence>
<comment type="caution">
    <text evidence="7">The sequence shown here is derived from an EMBL/GenBank/DDBJ whole genome shotgun (WGS) entry which is preliminary data.</text>
</comment>
<feature type="domain" description="HTH gntR-type" evidence="6">
    <location>
        <begin position="61"/>
        <end position="129"/>
    </location>
</feature>
<dbReference type="Pfam" id="PF00392">
    <property type="entry name" value="GntR"/>
    <property type="match status" value="1"/>
</dbReference>
<proteinExistence type="inferred from homology"/>
<evidence type="ECO:0000313" key="7">
    <source>
        <dbReference type="EMBL" id="TKV60334.1"/>
    </source>
</evidence>
<dbReference type="PRINTS" id="PR00035">
    <property type="entry name" value="HTHGNTR"/>
</dbReference>
<evidence type="ECO:0000313" key="8">
    <source>
        <dbReference type="Proteomes" id="UP000306985"/>
    </source>
</evidence>
<dbReference type="PANTHER" id="PTHR46577">
    <property type="entry name" value="HTH-TYPE TRANSCRIPTIONAL REGULATORY PROTEIN GABR"/>
    <property type="match status" value="1"/>
</dbReference>
<dbReference type="InterPro" id="IPR015424">
    <property type="entry name" value="PyrdxlP-dep_Trfase"/>
</dbReference>
<gene>
    <name evidence="7" type="ORF">FDO65_01020</name>
</gene>
<dbReference type="AlphaFoldDB" id="A0A4U6QIT1"/>
<evidence type="ECO:0000256" key="2">
    <source>
        <dbReference type="ARBA" id="ARBA00022898"/>
    </source>
</evidence>
<dbReference type="PROSITE" id="PS50949">
    <property type="entry name" value="HTH_GNTR"/>
    <property type="match status" value="1"/>
</dbReference>
<keyword evidence="7" id="KW-0032">Aminotransferase</keyword>
<reference evidence="7 8" key="1">
    <citation type="submission" date="2019-05" db="EMBL/GenBank/DDBJ databases">
        <title>Nakamurella sp. N5BH11, whole genome shotgun sequence.</title>
        <authorList>
            <person name="Tuo L."/>
        </authorList>
    </citation>
    <scope>NUCLEOTIDE SEQUENCE [LARGE SCALE GENOMIC DNA]</scope>
    <source>
        <strain evidence="7 8">N5BH11</strain>
    </source>
</reference>
<dbReference type="SMART" id="SM00345">
    <property type="entry name" value="HTH_GNTR"/>
    <property type="match status" value="1"/>
</dbReference>
<accession>A0A4U6QIT1</accession>
<dbReference type="CDD" id="cd00609">
    <property type="entry name" value="AAT_like"/>
    <property type="match status" value="1"/>
</dbReference>
<evidence type="ECO:0000256" key="1">
    <source>
        <dbReference type="ARBA" id="ARBA00005384"/>
    </source>
</evidence>
<dbReference type="GO" id="GO:0008483">
    <property type="term" value="F:transaminase activity"/>
    <property type="evidence" value="ECO:0007669"/>
    <property type="project" value="UniProtKB-KW"/>
</dbReference>
<evidence type="ECO:0000256" key="4">
    <source>
        <dbReference type="ARBA" id="ARBA00023125"/>
    </source>
</evidence>
<keyword evidence="8" id="KW-1185">Reference proteome</keyword>
<keyword evidence="5" id="KW-0804">Transcription</keyword>
<keyword evidence="2" id="KW-0663">Pyridoxal phosphate</keyword>
<dbReference type="GO" id="GO:0003700">
    <property type="term" value="F:DNA-binding transcription factor activity"/>
    <property type="evidence" value="ECO:0007669"/>
    <property type="project" value="InterPro"/>
</dbReference>
<dbReference type="SUPFAM" id="SSF53383">
    <property type="entry name" value="PLP-dependent transferases"/>
    <property type="match status" value="1"/>
</dbReference>
<dbReference type="InterPro" id="IPR051446">
    <property type="entry name" value="HTH_trans_reg/aminotransferase"/>
</dbReference>
<dbReference type="InterPro" id="IPR004839">
    <property type="entry name" value="Aminotransferase_I/II_large"/>
</dbReference>
<dbReference type="GO" id="GO:0003677">
    <property type="term" value="F:DNA binding"/>
    <property type="evidence" value="ECO:0007669"/>
    <property type="project" value="UniProtKB-KW"/>
</dbReference>
<dbReference type="EMBL" id="SZZH01000001">
    <property type="protein sequence ID" value="TKV60334.1"/>
    <property type="molecule type" value="Genomic_DNA"/>
</dbReference>
<dbReference type="SUPFAM" id="SSF46785">
    <property type="entry name" value="Winged helix' DNA-binding domain"/>
    <property type="match status" value="1"/>
</dbReference>
<dbReference type="InterPro" id="IPR036388">
    <property type="entry name" value="WH-like_DNA-bd_sf"/>
</dbReference>
<dbReference type="GO" id="GO:0030170">
    <property type="term" value="F:pyridoxal phosphate binding"/>
    <property type="evidence" value="ECO:0007669"/>
    <property type="project" value="InterPro"/>
</dbReference>
<dbReference type="OrthoDB" id="199743at2"/>
<dbReference type="Gene3D" id="1.10.10.10">
    <property type="entry name" value="Winged helix-like DNA-binding domain superfamily/Winged helix DNA-binding domain"/>
    <property type="match status" value="1"/>
</dbReference>
<dbReference type="Pfam" id="PF00155">
    <property type="entry name" value="Aminotran_1_2"/>
    <property type="match status" value="1"/>
</dbReference>
<dbReference type="CDD" id="cd07377">
    <property type="entry name" value="WHTH_GntR"/>
    <property type="match status" value="1"/>
</dbReference>
<dbReference type="InterPro" id="IPR015421">
    <property type="entry name" value="PyrdxlP-dep_Trfase_major"/>
</dbReference>
<comment type="similarity">
    <text evidence="1">In the C-terminal section; belongs to the class-I pyridoxal-phosphate-dependent aminotransferase family.</text>
</comment>
<evidence type="ECO:0000256" key="5">
    <source>
        <dbReference type="ARBA" id="ARBA00023163"/>
    </source>
</evidence>
<keyword evidence="4" id="KW-0238">DNA-binding</keyword>
<dbReference type="Proteomes" id="UP000306985">
    <property type="component" value="Unassembled WGS sequence"/>
</dbReference>
<keyword evidence="3" id="KW-0805">Transcription regulation</keyword>
<dbReference type="InterPro" id="IPR036390">
    <property type="entry name" value="WH_DNA-bd_sf"/>
</dbReference>
<name>A0A4U6QIT1_9ACTN</name>
<dbReference type="InterPro" id="IPR000524">
    <property type="entry name" value="Tscrpt_reg_HTH_GntR"/>
</dbReference>